<keyword evidence="1" id="KW-0238">DNA-binding</keyword>
<dbReference type="GO" id="GO:0006310">
    <property type="term" value="P:DNA recombination"/>
    <property type="evidence" value="ECO:0007669"/>
    <property type="project" value="UniProtKB-KW"/>
</dbReference>
<dbReference type="AlphaFoldDB" id="A0A5C4JEY0"/>
<dbReference type="InterPro" id="IPR010998">
    <property type="entry name" value="Integrase_recombinase_N"/>
</dbReference>
<name>A0A5C4JEY0_9ACTN</name>
<accession>A0A5C4JEY0</accession>
<keyword evidence="5" id="KW-1185">Reference proteome</keyword>
<dbReference type="InterPro" id="IPR002104">
    <property type="entry name" value="Integrase_catalytic"/>
</dbReference>
<dbReference type="PROSITE" id="PS51898">
    <property type="entry name" value="TYR_RECOMBINASE"/>
    <property type="match status" value="1"/>
</dbReference>
<protein>
    <recommendedName>
        <fullName evidence="3">Tyr recombinase domain-containing protein</fullName>
    </recommendedName>
</protein>
<evidence type="ECO:0000313" key="5">
    <source>
        <dbReference type="Proteomes" id="UP000309174"/>
    </source>
</evidence>
<dbReference type="Gene3D" id="1.10.443.10">
    <property type="entry name" value="Intergrase catalytic core"/>
    <property type="match status" value="1"/>
</dbReference>
<sequence length="254" mass="27173">MHGQLIPLAHDAVPNVASYLRGHRPADSGSAAYLAALAADIAAYLSAAHAPATSAKYAHGWAEFTGFCERFGLEVGVPDQPAAVEVVALYLAELGQAGIAMSTVDQRIAAIRHAHTDAGLTTPTDHPWIRRVRRGLRRTHGVHATGKDAVSIPLLIAMIRTRPVPPPPHPAARAAARRAYLIALRDRCLLLLGFFAGVRREEFAGIRVDDLELLEPGLRITLGRTKTDQEGVGRAIDVPYAPAELDQPAAYAST</sequence>
<dbReference type="InterPro" id="IPR052925">
    <property type="entry name" value="Phage_Integrase-like_Recomb"/>
</dbReference>
<dbReference type="PANTHER" id="PTHR34605">
    <property type="entry name" value="PHAGE_INTEGRASE DOMAIN-CONTAINING PROTEIN"/>
    <property type="match status" value="1"/>
</dbReference>
<keyword evidence="2" id="KW-0233">DNA recombination</keyword>
<proteinExistence type="predicted"/>
<dbReference type="SUPFAM" id="SSF56349">
    <property type="entry name" value="DNA breaking-rejoining enzymes"/>
    <property type="match status" value="1"/>
</dbReference>
<dbReference type="Gene3D" id="1.10.150.130">
    <property type="match status" value="1"/>
</dbReference>
<organism evidence="4 5">
    <name type="scientific">Actinomadura soli</name>
    <dbReference type="NCBI Taxonomy" id="2508997"/>
    <lineage>
        <taxon>Bacteria</taxon>
        <taxon>Bacillati</taxon>
        <taxon>Actinomycetota</taxon>
        <taxon>Actinomycetes</taxon>
        <taxon>Streptosporangiales</taxon>
        <taxon>Thermomonosporaceae</taxon>
        <taxon>Actinomadura</taxon>
    </lineage>
</organism>
<dbReference type="Proteomes" id="UP000309174">
    <property type="component" value="Unassembled WGS sequence"/>
</dbReference>
<gene>
    <name evidence="4" type="ORF">ETD83_10885</name>
</gene>
<comment type="caution">
    <text evidence="4">The sequence shown here is derived from an EMBL/GenBank/DDBJ whole genome shotgun (WGS) entry which is preliminary data.</text>
</comment>
<dbReference type="PANTHER" id="PTHR34605:SF4">
    <property type="entry name" value="DNA ADENINE METHYLTRANSFERASE"/>
    <property type="match status" value="1"/>
</dbReference>
<feature type="domain" description="Tyr recombinase" evidence="3">
    <location>
        <begin position="159"/>
        <end position="254"/>
    </location>
</feature>
<reference evidence="4 5" key="1">
    <citation type="submission" date="2019-05" db="EMBL/GenBank/DDBJ databases">
        <title>Draft genome sequence of Actinomadura sp. 14C53.</title>
        <authorList>
            <person name="Saricaoglu S."/>
            <person name="Isik K."/>
        </authorList>
    </citation>
    <scope>NUCLEOTIDE SEQUENCE [LARGE SCALE GENOMIC DNA]</scope>
    <source>
        <strain evidence="4 5">14C53</strain>
    </source>
</reference>
<dbReference type="InterPro" id="IPR013762">
    <property type="entry name" value="Integrase-like_cat_sf"/>
</dbReference>
<evidence type="ECO:0000256" key="2">
    <source>
        <dbReference type="ARBA" id="ARBA00023172"/>
    </source>
</evidence>
<dbReference type="RefSeq" id="WP_138644954.1">
    <property type="nucleotide sequence ID" value="NZ_VCKW01000041.1"/>
</dbReference>
<dbReference type="GO" id="GO:0015074">
    <property type="term" value="P:DNA integration"/>
    <property type="evidence" value="ECO:0007669"/>
    <property type="project" value="InterPro"/>
</dbReference>
<dbReference type="SUPFAM" id="SSF47823">
    <property type="entry name" value="lambda integrase-like, N-terminal domain"/>
    <property type="match status" value="1"/>
</dbReference>
<dbReference type="EMBL" id="VCKW01000041">
    <property type="protein sequence ID" value="TMR03403.1"/>
    <property type="molecule type" value="Genomic_DNA"/>
</dbReference>
<evidence type="ECO:0000259" key="3">
    <source>
        <dbReference type="PROSITE" id="PS51898"/>
    </source>
</evidence>
<dbReference type="InterPro" id="IPR011010">
    <property type="entry name" value="DNA_brk_join_enz"/>
</dbReference>
<dbReference type="OrthoDB" id="9815875at2"/>
<evidence type="ECO:0000256" key="1">
    <source>
        <dbReference type="ARBA" id="ARBA00023125"/>
    </source>
</evidence>
<evidence type="ECO:0000313" key="4">
    <source>
        <dbReference type="EMBL" id="TMR03403.1"/>
    </source>
</evidence>
<dbReference type="GO" id="GO:0003677">
    <property type="term" value="F:DNA binding"/>
    <property type="evidence" value="ECO:0007669"/>
    <property type="project" value="UniProtKB-KW"/>
</dbReference>